<dbReference type="SUPFAM" id="SSF52266">
    <property type="entry name" value="SGNH hydrolase"/>
    <property type="match status" value="1"/>
</dbReference>
<sequence>MKIMSLETRASSAEQENDSLKLALKLIMQEMNVGERQQQRNQSYEVTAPQGNSKSDNAQSNESSNPENEWQTVDAKKKKKKNKTRRKKISEAQSNAHDDTENSTPANESTTLLIGDSMIKNIQGTRLGKAVGHRVVVKSFSGATTKAMKDYLKPNLELSPDQVILHVGTNDLKSKEPQQVAGSVVDLARQIENSSDATVIISELVQRRDGFNEAVKTVNKQLKFYCRQNGWKFIQHQNISEKELNKGGLHLNFKVLPSQRGFKLASLNINKLITHIDQLRILLSHNEIDILSINETKLNETISDNEVNISGYDIIRRDRITNGGGGVCFYVKSSINFTIRNDLNMDTLENLCLEIQNLDLNRLLLPRGIDHLILLLVFFFTFRNFNWETRFRKY</sequence>
<evidence type="ECO:0000313" key="5">
    <source>
        <dbReference type="EMBL" id="CAH3168363.1"/>
    </source>
</evidence>
<organism evidence="5 6">
    <name type="scientific">Porites lobata</name>
    <dbReference type="NCBI Taxonomy" id="104759"/>
    <lineage>
        <taxon>Eukaryota</taxon>
        <taxon>Metazoa</taxon>
        <taxon>Cnidaria</taxon>
        <taxon>Anthozoa</taxon>
        <taxon>Hexacorallia</taxon>
        <taxon>Scleractinia</taxon>
        <taxon>Fungiina</taxon>
        <taxon>Poritidae</taxon>
        <taxon>Porites</taxon>
    </lineage>
</organism>
<dbReference type="Pfam" id="PF13472">
    <property type="entry name" value="Lipase_GDSL_2"/>
    <property type="match status" value="1"/>
</dbReference>
<feature type="domain" description="SGNH hydrolase-type esterase" evidence="4">
    <location>
        <begin position="124"/>
        <end position="252"/>
    </location>
</feature>
<dbReference type="InterPro" id="IPR036514">
    <property type="entry name" value="SGNH_hydro_sf"/>
</dbReference>
<dbReference type="Proteomes" id="UP001159405">
    <property type="component" value="Unassembled WGS sequence"/>
</dbReference>
<dbReference type="InterPro" id="IPR036691">
    <property type="entry name" value="Endo/exonu/phosph_ase_sf"/>
</dbReference>
<evidence type="ECO:0000256" key="1">
    <source>
        <dbReference type="SAM" id="Coils"/>
    </source>
</evidence>
<dbReference type="EMBL" id="CALNXK010000144">
    <property type="protein sequence ID" value="CAH3168363.1"/>
    <property type="molecule type" value="Genomic_DNA"/>
</dbReference>
<dbReference type="PANTHER" id="PTHR36191:SF11">
    <property type="entry name" value="BRCT DOMAIN-CONTAINING PROTEIN"/>
    <property type="match status" value="1"/>
</dbReference>
<name>A0ABN8QUJ2_9CNID</name>
<keyword evidence="1" id="KW-0175">Coiled coil</keyword>
<evidence type="ECO:0000256" key="3">
    <source>
        <dbReference type="SAM" id="Phobius"/>
    </source>
</evidence>
<evidence type="ECO:0000256" key="2">
    <source>
        <dbReference type="SAM" id="MobiDB-lite"/>
    </source>
</evidence>
<feature type="compositionally biased region" description="Basic residues" evidence="2">
    <location>
        <begin position="76"/>
        <end position="88"/>
    </location>
</feature>
<dbReference type="SUPFAM" id="SSF56219">
    <property type="entry name" value="DNase I-like"/>
    <property type="match status" value="1"/>
</dbReference>
<evidence type="ECO:0000313" key="6">
    <source>
        <dbReference type="Proteomes" id="UP001159405"/>
    </source>
</evidence>
<dbReference type="PANTHER" id="PTHR36191">
    <property type="entry name" value="ENDO/EXONUCLEASE/PHOSPHATASE DOMAIN-CONTAINING PROTEIN-RELATED"/>
    <property type="match status" value="1"/>
</dbReference>
<dbReference type="Gene3D" id="3.60.10.10">
    <property type="entry name" value="Endonuclease/exonuclease/phosphatase"/>
    <property type="match status" value="1"/>
</dbReference>
<keyword evidence="3" id="KW-0472">Membrane</keyword>
<feature type="compositionally biased region" description="Polar residues" evidence="2">
    <location>
        <begin position="35"/>
        <end position="71"/>
    </location>
</feature>
<protein>
    <recommendedName>
        <fullName evidence="4">SGNH hydrolase-type esterase domain-containing protein</fullName>
    </recommendedName>
</protein>
<feature type="transmembrane region" description="Helical" evidence="3">
    <location>
        <begin position="368"/>
        <end position="385"/>
    </location>
</feature>
<feature type="region of interest" description="Disordered" evidence="2">
    <location>
        <begin position="33"/>
        <end position="109"/>
    </location>
</feature>
<comment type="caution">
    <text evidence="5">The sequence shown here is derived from an EMBL/GenBank/DDBJ whole genome shotgun (WGS) entry which is preliminary data.</text>
</comment>
<accession>A0ABN8QUJ2</accession>
<reference evidence="5 6" key="1">
    <citation type="submission" date="2022-05" db="EMBL/GenBank/DDBJ databases">
        <authorList>
            <consortium name="Genoscope - CEA"/>
            <person name="William W."/>
        </authorList>
    </citation>
    <scope>NUCLEOTIDE SEQUENCE [LARGE SCALE GENOMIC DNA]</scope>
</reference>
<dbReference type="Gene3D" id="3.40.50.1110">
    <property type="entry name" value="SGNH hydrolase"/>
    <property type="match status" value="1"/>
</dbReference>
<keyword evidence="6" id="KW-1185">Reference proteome</keyword>
<keyword evidence="3" id="KW-1133">Transmembrane helix</keyword>
<evidence type="ECO:0000259" key="4">
    <source>
        <dbReference type="Pfam" id="PF13472"/>
    </source>
</evidence>
<gene>
    <name evidence="5" type="ORF">PLOB_00009169</name>
</gene>
<feature type="coiled-coil region" evidence="1">
    <location>
        <begin position="3"/>
        <end position="30"/>
    </location>
</feature>
<keyword evidence="3" id="KW-0812">Transmembrane</keyword>
<proteinExistence type="predicted"/>
<dbReference type="InterPro" id="IPR013830">
    <property type="entry name" value="SGNH_hydro"/>
</dbReference>